<dbReference type="GO" id="GO:0098609">
    <property type="term" value="P:cell-cell adhesion"/>
    <property type="evidence" value="ECO:0007669"/>
    <property type="project" value="TreeGrafter"/>
</dbReference>
<dbReference type="GO" id="GO:0005178">
    <property type="term" value="F:integrin binding"/>
    <property type="evidence" value="ECO:0007669"/>
    <property type="project" value="TreeGrafter"/>
</dbReference>
<organism evidence="6 7">
    <name type="scientific">Thelohanellus kitauei</name>
    <name type="common">Myxosporean</name>
    <dbReference type="NCBI Taxonomy" id="669202"/>
    <lineage>
        <taxon>Eukaryota</taxon>
        <taxon>Metazoa</taxon>
        <taxon>Cnidaria</taxon>
        <taxon>Myxozoa</taxon>
        <taxon>Myxosporea</taxon>
        <taxon>Bivalvulida</taxon>
        <taxon>Platysporina</taxon>
        <taxon>Myxobolidae</taxon>
        <taxon>Thelohanellus</taxon>
    </lineage>
</organism>
<evidence type="ECO:0000313" key="6">
    <source>
        <dbReference type="EMBL" id="KII72543.1"/>
    </source>
</evidence>
<proteinExistence type="predicted"/>
<dbReference type="GO" id="GO:0007229">
    <property type="term" value="P:integrin-mediated signaling pathway"/>
    <property type="evidence" value="ECO:0007669"/>
    <property type="project" value="TreeGrafter"/>
</dbReference>
<dbReference type="PANTHER" id="PTHR10082:SF60">
    <property type="entry name" value="INTEGRIN BETA-PS"/>
    <property type="match status" value="1"/>
</dbReference>
<keyword evidence="3" id="KW-1015">Disulfide bond</keyword>
<evidence type="ECO:0000256" key="3">
    <source>
        <dbReference type="ARBA" id="ARBA00023157"/>
    </source>
</evidence>
<protein>
    <submittedName>
        <fullName evidence="6">Teneurin-m</fullName>
    </submittedName>
</protein>
<evidence type="ECO:0000256" key="4">
    <source>
        <dbReference type="ARBA" id="ARBA00023180"/>
    </source>
</evidence>
<comment type="caution">
    <text evidence="6">The sequence shown here is derived from an EMBL/GenBank/DDBJ whole genome shotgun (WGS) entry which is preliminary data.</text>
</comment>
<dbReference type="GO" id="GO:0005925">
    <property type="term" value="C:focal adhesion"/>
    <property type="evidence" value="ECO:0007669"/>
    <property type="project" value="TreeGrafter"/>
</dbReference>
<name>A0A0C2JT10_THEKT</name>
<evidence type="ECO:0000313" key="7">
    <source>
        <dbReference type="Proteomes" id="UP000031668"/>
    </source>
</evidence>
<accession>A0A0C2JT10</accession>
<dbReference type="OrthoDB" id="5955754at2759"/>
<dbReference type="Pfam" id="PF07974">
    <property type="entry name" value="EGF_2"/>
    <property type="match status" value="1"/>
</dbReference>
<keyword evidence="1" id="KW-0732">Signal</keyword>
<dbReference type="PROSITE" id="PS00243">
    <property type="entry name" value="I_EGF_1"/>
    <property type="match status" value="1"/>
</dbReference>
<feature type="domain" description="Epidermal growth factor-like" evidence="5">
    <location>
        <begin position="87"/>
        <end position="112"/>
    </location>
</feature>
<keyword evidence="2" id="KW-0677">Repeat</keyword>
<dbReference type="Gene3D" id="2.10.25.10">
    <property type="entry name" value="Laminin"/>
    <property type="match status" value="1"/>
</dbReference>
<dbReference type="InterPro" id="IPR015812">
    <property type="entry name" value="Integrin_bsu"/>
</dbReference>
<dbReference type="SUPFAM" id="SSF57196">
    <property type="entry name" value="EGF/Laminin"/>
    <property type="match status" value="1"/>
</dbReference>
<sequence length="224" mass="25227">MENVFVEDASVKIHLSDFTAEDVHALMLFVHLPRKGNVFKFLIYGNAQGTCECGKCKCNIDYKGTDCSEMVCDHPIVMNKCKETEGAQDCSGRGTCVCGKCTCPYEYSGTYCETLTVPTVRCSDVNKCMVKVFDSNELLGCNITVTFVKKLDESTCNVIFIQAHFAHACQMVHKNCVRSFVIHIDKNGKLFDHITLKRLNPKKSLHQRVPECANDSNHHFKIRL</sequence>
<keyword evidence="7" id="KW-1185">Reference proteome</keyword>
<dbReference type="Proteomes" id="UP000031668">
    <property type="component" value="Unassembled WGS sequence"/>
</dbReference>
<dbReference type="GO" id="GO:0008305">
    <property type="term" value="C:integrin complex"/>
    <property type="evidence" value="ECO:0007669"/>
    <property type="project" value="TreeGrafter"/>
</dbReference>
<dbReference type="AlphaFoldDB" id="A0A0C2JT10"/>
<dbReference type="GO" id="GO:0016477">
    <property type="term" value="P:cell migration"/>
    <property type="evidence" value="ECO:0007669"/>
    <property type="project" value="TreeGrafter"/>
</dbReference>
<gene>
    <name evidence="6" type="ORF">RF11_04358</name>
</gene>
<dbReference type="EMBL" id="JWZT01001186">
    <property type="protein sequence ID" value="KII72543.1"/>
    <property type="molecule type" value="Genomic_DNA"/>
</dbReference>
<reference evidence="6 7" key="1">
    <citation type="journal article" date="2014" name="Genome Biol. Evol.">
        <title>The genome of the myxosporean Thelohanellus kitauei shows adaptations to nutrient acquisition within its fish host.</title>
        <authorList>
            <person name="Yang Y."/>
            <person name="Xiong J."/>
            <person name="Zhou Z."/>
            <person name="Huo F."/>
            <person name="Miao W."/>
            <person name="Ran C."/>
            <person name="Liu Y."/>
            <person name="Zhang J."/>
            <person name="Feng J."/>
            <person name="Wang M."/>
            <person name="Wang M."/>
            <person name="Wang L."/>
            <person name="Yao B."/>
        </authorList>
    </citation>
    <scope>NUCLEOTIDE SEQUENCE [LARGE SCALE GENOMIC DNA]</scope>
    <source>
        <strain evidence="6">Wuqing</strain>
    </source>
</reference>
<keyword evidence="4" id="KW-0325">Glycoprotein</keyword>
<dbReference type="PANTHER" id="PTHR10082">
    <property type="entry name" value="INTEGRIN BETA SUBUNIT"/>
    <property type="match status" value="1"/>
</dbReference>
<dbReference type="GO" id="GO:0033627">
    <property type="term" value="P:cell adhesion mediated by integrin"/>
    <property type="evidence" value="ECO:0007669"/>
    <property type="project" value="TreeGrafter"/>
</dbReference>
<evidence type="ECO:0000256" key="1">
    <source>
        <dbReference type="ARBA" id="ARBA00022729"/>
    </source>
</evidence>
<dbReference type="GO" id="GO:0007160">
    <property type="term" value="P:cell-matrix adhesion"/>
    <property type="evidence" value="ECO:0007669"/>
    <property type="project" value="TreeGrafter"/>
</dbReference>
<dbReference type="InterPro" id="IPR057243">
    <property type="entry name" value="Integrin_I-EGF_CS"/>
</dbReference>
<evidence type="ECO:0000259" key="5">
    <source>
        <dbReference type="Pfam" id="PF07974"/>
    </source>
</evidence>
<dbReference type="GO" id="GO:0009986">
    <property type="term" value="C:cell surface"/>
    <property type="evidence" value="ECO:0007669"/>
    <property type="project" value="TreeGrafter"/>
</dbReference>
<dbReference type="InterPro" id="IPR013111">
    <property type="entry name" value="EGF_extracell"/>
</dbReference>
<evidence type="ECO:0000256" key="2">
    <source>
        <dbReference type="ARBA" id="ARBA00022737"/>
    </source>
</evidence>